<dbReference type="Pfam" id="PF00069">
    <property type="entry name" value="Pkinase"/>
    <property type="match status" value="1"/>
</dbReference>
<feature type="domain" description="Protein kinase" evidence="6">
    <location>
        <begin position="1"/>
        <end position="290"/>
    </location>
</feature>
<keyword evidence="4 7" id="KW-0418">Kinase</keyword>
<accession>A0A8H5WR14</accession>
<keyword evidence="8" id="KW-1185">Reference proteome</keyword>
<dbReference type="InterPro" id="IPR011009">
    <property type="entry name" value="Kinase-like_dom_sf"/>
</dbReference>
<evidence type="ECO:0000256" key="1">
    <source>
        <dbReference type="ARBA" id="ARBA00022527"/>
    </source>
</evidence>
<dbReference type="SUPFAM" id="SSF56112">
    <property type="entry name" value="Protein kinase-like (PK-like)"/>
    <property type="match status" value="1"/>
</dbReference>
<dbReference type="InterPro" id="IPR051175">
    <property type="entry name" value="CLK_kinases"/>
</dbReference>
<evidence type="ECO:0000313" key="8">
    <source>
        <dbReference type="Proteomes" id="UP000567885"/>
    </source>
</evidence>
<dbReference type="PANTHER" id="PTHR45646">
    <property type="entry name" value="SERINE/THREONINE-PROTEIN KINASE DOA-RELATED"/>
    <property type="match status" value="1"/>
</dbReference>
<dbReference type="Gene3D" id="1.10.510.10">
    <property type="entry name" value="Transferase(Phosphotransferase) domain 1"/>
    <property type="match status" value="1"/>
</dbReference>
<dbReference type="SMART" id="SM00220">
    <property type="entry name" value="S_TKc"/>
    <property type="match status" value="1"/>
</dbReference>
<evidence type="ECO:0000256" key="3">
    <source>
        <dbReference type="ARBA" id="ARBA00022741"/>
    </source>
</evidence>
<keyword evidence="3" id="KW-0547">Nucleotide-binding</keyword>
<dbReference type="PROSITE" id="PS50011">
    <property type="entry name" value="PROTEIN_KINASE_DOM"/>
    <property type="match status" value="1"/>
</dbReference>
<dbReference type="EMBL" id="JAAGWQ010000103">
    <property type="protein sequence ID" value="KAF5667158.1"/>
    <property type="molecule type" value="Genomic_DNA"/>
</dbReference>
<dbReference type="AlphaFoldDB" id="A0A8H5WR14"/>
<keyword evidence="5" id="KW-0067">ATP-binding</keyword>
<evidence type="ECO:0000256" key="4">
    <source>
        <dbReference type="ARBA" id="ARBA00022777"/>
    </source>
</evidence>
<name>A0A8H5WR14_FUSHE</name>
<evidence type="ECO:0000256" key="2">
    <source>
        <dbReference type="ARBA" id="ARBA00022679"/>
    </source>
</evidence>
<dbReference type="Proteomes" id="UP000567885">
    <property type="component" value="Unassembled WGS sequence"/>
</dbReference>
<comment type="caution">
    <text evidence="7">The sequence shown here is derived from an EMBL/GenBank/DDBJ whole genome shotgun (WGS) entry which is preliminary data.</text>
</comment>
<keyword evidence="1" id="KW-0723">Serine/threonine-protein kinase</keyword>
<reference evidence="7 8" key="1">
    <citation type="submission" date="2020-05" db="EMBL/GenBank/DDBJ databases">
        <title>Identification and distribution of gene clusters putatively required for synthesis of sphingolipid metabolism inhibitors in phylogenetically diverse species of the filamentous fungus Fusarium.</title>
        <authorList>
            <person name="Kim H.-S."/>
            <person name="Busman M."/>
            <person name="Brown D.W."/>
            <person name="Divon H."/>
            <person name="Uhlig S."/>
            <person name="Proctor R.H."/>
        </authorList>
    </citation>
    <scope>NUCLEOTIDE SEQUENCE [LARGE SCALE GENOMIC DNA]</scope>
    <source>
        <strain evidence="7 8">NRRL 20693</strain>
    </source>
</reference>
<dbReference type="GO" id="GO:0005524">
    <property type="term" value="F:ATP binding"/>
    <property type="evidence" value="ECO:0007669"/>
    <property type="project" value="UniProtKB-KW"/>
</dbReference>
<dbReference type="OrthoDB" id="5979581at2759"/>
<keyword evidence="2" id="KW-0808">Transferase</keyword>
<dbReference type="GO" id="GO:0005634">
    <property type="term" value="C:nucleus"/>
    <property type="evidence" value="ECO:0007669"/>
    <property type="project" value="TreeGrafter"/>
</dbReference>
<dbReference type="Gene3D" id="3.30.200.20">
    <property type="entry name" value="Phosphorylase Kinase, domain 1"/>
    <property type="match status" value="1"/>
</dbReference>
<proteinExistence type="predicted"/>
<sequence>MLDHFTLVGPNGSHDCLVLELVGPSVADVVELHCKDNRLPSKLVKIFAKQTLQGLDFLAAKDIGHGDLHTPNLALVVPGLDTLHEEDFIARLGKPKVGKVTRLDGGPLAHYIPTQIIRPAFYRREDLVLPCPSIKIIDFGEAFFSNNAPSTLHTPLPVRAPEIVFGDRLDRGVDLWSAGCLIFELTMGQPPFDVVMLTPSVLVEQMIELTSDELPSRWQTKWNAMQEDVPQAYGDFTLHKWLEEVYFDNEKQAEFTAEEIARVAEATARMLKLEPSLRATPGEILAQNYFQ</sequence>
<dbReference type="GO" id="GO:0004674">
    <property type="term" value="F:protein serine/threonine kinase activity"/>
    <property type="evidence" value="ECO:0007669"/>
    <property type="project" value="UniProtKB-KW"/>
</dbReference>
<protein>
    <submittedName>
        <fullName evidence="7">Dis1-suppressing kinase</fullName>
    </submittedName>
</protein>
<evidence type="ECO:0000256" key="5">
    <source>
        <dbReference type="ARBA" id="ARBA00022840"/>
    </source>
</evidence>
<dbReference type="PANTHER" id="PTHR45646:SF11">
    <property type="entry name" value="SERINE_THREONINE-PROTEIN KINASE DOA"/>
    <property type="match status" value="1"/>
</dbReference>
<gene>
    <name evidence="7" type="ORF">FHETE_5861</name>
</gene>
<organism evidence="7 8">
    <name type="scientific">Fusarium heterosporum</name>
    <dbReference type="NCBI Taxonomy" id="42747"/>
    <lineage>
        <taxon>Eukaryota</taxon>
        <taxon>Fungi</taxon>
        <taxon>Dikarya</taxon>
        <taxon>Ascomycota</taxon>
        <taxon>Pezizomycotina</taxon>
        <taxon>Sordariomycetes</taxon>
        <taxon>Hypocreomycetidae</taxon>
        <taxon>Hypocreales</taxon>
        <taxon>Nectriaceae</taxon>
        <taxon>Fusarium</taxon>
        <taxon>Fusarium heterosporum species complex</taxon>
    </lineage>
</organism>
<evidence type="ECO:0000313" key="7">
    <source>
        <dbReference type="EMBL" id="KAF5667158.1"/>
    </source>
</evidence>
<dbReference type="InterPro" id="IPR000719">
    <property type="entry name" value="Prot_kinase_dom"/>
</dbReference>
<evidence type="ECO:0000259" key="6">
    <source>
        <dbReference type="PROSITE" id="PS50011"/>
    </source>
</evidence>